<protein>
    <submittedName>
        <fullName evidence="1">Uncharacterized protein</fullName>
    </submittedName>
</protein>
<reference evidence="2" key="1">
    <citation type="journal article" date="2019" name="Int. J. Syst. Evol. Microbiol.">
        <title>The Global Catalogue of Microorganisms (GCM) 10K type strain sequencing project: providing services to taxonomists for standard genome sequencing and annotation.</title>
        <authorList>
            <consortium name="The Broad Institute Genomics Platform"/>
            <consortium name="The Broad Institute Genome Sequencing Center for Infectious Disease"/>
            <person name="Wu L."/>
            <person name="Ma J."/>
        </authorList>
    </citation>
    <scope>NUCLEOTIDE SEQUENCE [LARGE SCALE GENOMIC DNA]</scope>
    <source>
        <strain evidence="2">JCM 4737</strain>
    </source>
</reference>
<dbReference type="Proteomes" id="UP000599437">
    <property type="component" value="Unassembled WGS sequence"/>
</dbReference>
<proteinExistence type="predicted"/>
<evidence type="ECO:0000313" key="1">
    <source>
        <dbReference type="EMBL" id="GHB31769.1"/>
    </source>
</evidence>
<dbReference type="EMBL" id="BMVO01000042">
    <property type="protein sequence ID" value="GHB31769.1"/>
    <property type="molecule type" value="Genomic_DNA"/>
</dbReference>
<name>A0ABQ3EC67_9ACTN</name>
<accession>A0ABQ3EC67</accession>
<gene>
    <name evidence="1" type="ORF">GCM10010346_63900</name>
</gene>
<organism evidence="1 2">
    <name type="scientific">Streptomyces chryseus</name>
    <dbReference type="NCBI Taxonomy" id="68186"/>
    <lineage>
        <taxon>Bacteria</taxon>
        <taxon>Bacillati</taxon>
        <taxon>Actinomycetota</taxon>
        <taxon>Actinomycetes</taxon>
        <taxon>Kitasatosporales</taxon>
        <taxon>Streptomycetaceae</taxon>
        <taxon>Streptomyces</taxon>
    </lineage>
</organism>
<comment type="caution">
    <text evidence="1">The sequence shown here is derived from an EMBL/GenBank/DDBJ whole genome shotgun (WGS) entry which is preliminary data.</text>
</comment>
<sequence length="211" mass="21596">MSERNTALRSLHDIGLAAWFGGSLMGAIGLNGAARKTGDDELSTARIASVGWAAWTPVSAAAIGAHLAGGAGLLGANSARVAYQQGVGASTVAKLALTGAALAATAYTRVLGKKVELASSPDPRDAEMAAEHPVNLDQAQRQLALLQWAVPALTAGVLVLNALHGEQQRPEQQRLGMVRRAASPLVTAGGTGLAAVQRARERGMPGRHCEA</sequence>
<keyword evidence="2" id="KW-1185">Reference proteome</keyword>
<evidence type="ECO:0000313" key="2">
    <source>
        <dbReference type="Proteomes" id="UP000599437"/>
    </source>
</evidence>
<dbReference type="RefSeq" id="WP_138898815.1">
    <property type="nucleotide sequence ID" value="NZ_BMVO01000042.1"/>
</dbReference>